<evidence type="ECO:0000259" key="1">
    <source>
        <dbReference type="Pfam" id="PF05685"/>
    </source>
</evidence>
<proteinExistence type="predicted"/>
<protein>
    <recommendedName>
        <fullName evidence="1">Putative restriction endonuclease domain-containing protein</fullName>
    </recommendedName>
</protein>
<comment type="caution">
    <text evidence="2">The sequence shown here is derived from an EMBL/GenBank/DDBJ whole genome shotgun (WGS) entry which is preliminary data.</text>
</comment>
<dbReference type="Pfam" id="PF05685">
    <property type="entry name" value="Uma2"/>
    <property type="match status" value="1"/>
</dbReference>
<dbReference type="PANTHER" id="PTHR35400:SF3">
    <property type="entry name" value="SLL1072 PROTEIN"/>
    <property type="match status" value="1"/>
</dbReference>
<keyword evidence="3" id="KW-1185">Reference proteome</keyword>
<dbReference type="RefSeq" id="WP_161894700.1">
    <property type="nucleotide sequence ID" value="NZ_BJOV01000003.1"/>
</dbReference>
<dbReference type="EMBL" id="BJOV01000003">
    <property type="protein sequence ID" value="GEE00809.1"/>
    <property type="molecule type" value="Genomic_DNA"/>
</dbReference>
<dbReference type="CDD" id="cd06260">
    <property type="entry name" value="DUF820-like"/>
    <property type="match status" value="1"/>
</dbReference>
<sequence>MTLASRQNELMSLEQWRALGEDTSTRSELQEGVLIVSPSPSPRHQRAIMRLGVDLHAVLPAEYDLIPEVDVVLDSAFPSTVRRPDLVLTRRATGPLVARDVVLVVEILSPGTRRVDLVLKRHEYAEAGITNYWIVDVDDRPRLLPLTLVDGEYIGDWVTGTYTSNVPFPVTIDLDALA</sequence>
<dbReference type="Proteomes" id="UP000444960">
    <property type="component" value="Unassembled WGS sequence"/>
</dbReference>
<dbReference type="AlphaFoldDB" id="A0A7I9V5W5"/>
<accession>A0A7I9V5W5</accession>
<evidence type="ECO:0000313" key="2">
    <source>
        <dbReference type="EMBL" id="GEE00809.1"/>
    </source>
</evidence>
<organism evidence="2 3">
    <name type="scientific">Gordonia spumicola</name>
    <dbReference type="NCBI Taxonomy" id="589161"/>
    <lineage>
        <taxon>Bacteria</taxon>
        <taxon>Bacillati</taxon>
        <taxon>Actinomycetota</taxon>
        <taxon>Actinomycetes</taxon>
        <taxon>Mycobacteriales</taxon>
        <taxon>Gordoniaceae</taxon>
        <taxon>Gordonia</taxon>
    </lineage>
</organism>
<dbReference type="InterPro" id="IPR011335">
    <property type="entry name" value="Restrct_endonuc-II-like"/>
</dbReference>
<dbReference type="Gene3D" id="3.90.1570.10">
    <property type="entry name" value="tt1808, chain A"/>
    <property type="match status" value="1"/>
</dbReference>
<feature type="domain" description="Putative restriction endonuclease" evidence="1">
    <location>
        <begin position="14"/>
        <end position="153"/>
    </location>
</feature>
<dbReference type="InterPro" id="IPR012296">
    <property type="entry name" value="Nuclease_put_TT1808"/>
</dbReference>
<dbReference type="OrthoDB" id="9799703at2"/>
<dbReference type="SUPFAM" id="SSF52980">
    <property type="entry name" value="Restriction endonuclease-like"/>
    <property type="match status" value="1"/>
</dbReference>
<dbReference type="InterPro" id="IPR008538">
    <property type="entry name" value="Uma2"/>
</dbReference>
<reference evidence="3" key="1">
    <citation type="submission" date="2019-06" db="EMBL/GenBank/DDBJ databases">
        <title>Gordonia isolated from sludge of a wastewater treatment plant.</title>
        <authorList>
            <person name="Tamura T."/>
            <person name="Aoyama K."/>
            <person name="Kang Y."/>
            <person name="Saito S."/>
            <person name="Akiyama N."/>
            <person name="Yazawa K."/>
            <person name="Gonoi T."/>
            <person name="Mikami Y."/>
        </authorList>
    </citation>
    <scope>NUCLEOTIDE SEQUENCE [LARGE SCALE GENOMIC DNA]</scope>
    <source>
        <strain evidence="3">NBRC 107696</strain>
    </source>
</reference>
<evidence type="ECO:0000313" key="3">
    <source>
        <dbReference type="Proteomes" id="UP000444960"/>
    </source>
</evidence>
<dbReference type="PANTHER" id="PTHR35400">
    <property type="entry name" value="SLR1083 PROTEIN"/>
    <property type="match status" value="1"/>
</dbReference>
<gene>
    <name evidence="2" type="ORF">nbrc107696_12550</name>
</gene>
<name>A0A7I9V5W5_9ACTN</name>